<dbReference type="InterPro" id="IPR019734">
    <property type="entry name" value="TPR_rpt"/>
</dbReference>
<sequence length="1319" mass="148882">MDKYEYKVRAEEIKVLISSGKYGEAVKIADTIDWRRVKSTTMLCTISDLYKVNRRFEESKEILLLAYERYPSSRAIVYSLCELSIKMGEFVQAVEYYKEFVRIAPRDTGRYILQYRLYEAQDVSLEERIAVLEEFKKHDYREKWAYELAYLYHRVGLTTECIEEVDEMFLWFGVGKFVMKALELKALHEPLSQEQQARYQAYKSGLDGSIDREAILKKDEDPIGTDVSDTSPNMMGRQSLSGNQEGAYTQSGQSVYTQPQPGIYTPPQQPLRQPSMGQTKASAYGQPQTGMYTQQQYSSYEQPQMGAYSQSPSYMYGSDMPAEYAQMQEKQPTKPFYNTPEERDAVEKAALEAGMPTKEQLQAYYNEQAGATGQYQNQGYYPSNADTGSYAALDEYQSTYQSGYQNTYAGYDDQLQLQNTGRVNAYQRAPHVSEPIPVNTARRVDDSIPSAPPKPVGYDTVNLQKAIAESMEQIMAEEEQSKAKATVQEVFYEDATKEFATPDTASWTRTDAPLNQKEEPGVTIRPTRKVATSHYDDILKQDYDGQISMVVPENDKVEDQITGQISIDDIMNRIKQQQRERQEKEVAKIVQDKISTVISQYDEDVKYDLQKEMEKEVKRELMGGNRPKPEKNAGRALLSHAGNVVRPSTAPFVKAGEEGIRRANEEKLMDDDDIMDLDNLPDDIPDIESDADTNSETDPNAESDADLENEKTDSDLVSVADDTKPDEQSDTESDIDSDTESDTDSRKESDSDKDTDSEKESDKDSDKDLDKDSDTESDSDKDIEEVDHAKDQDASIKSEESADSEDTDESKDSDISADLEESKEGADITEEADLTDEIKEIVPDIDADNDSEESADKDTYTDSSKNNDSDIESSLELAKESDTDEDIEEDNDQHIESDSDFDNDSDDESTNLQDDSKDKVGTRRGRITVVEKDESSALEVPEYTEEVVEMSLGDTFGYEDSDNIDEAEDAKESGNETPSEESFDEKSSDDEEPDDGDTSDAVAAESGDNEEDKEVIQEDKEDKEDKEDEDKLKSHDVEESDNNSHRAGFSEGEAETESEAKELDTRVRVMTPEEKELFGPYIHHRKSRKQIIRAIDSLNMSPATNNAIVTGEEGTGTINLAKGLIKSVQAGDSGFSGKVAKITAQALNRKSVSQVIEKLDSGALIIQRAADMKTDTVDSLYKELTADKHGIIIVMEDNHKDMDRLLKRHPELSKCFNVRVDVEALDNESLVAYAKQYALEREYKIDNFGMLSLHSRIEEMQTIDHDVTISEVRDIVDEAIRSAEKKTISHFFDVVLNKRYDEEDMIILTEKDFERADHK</sequence>
<evidence type="ECO:0000313" key="4">
    <source>
        <dbReference type="Proteomes" id="UP000245488"/>
    </source>
</evidence>
<name>A0A317G2T4_BUTFI</name>
<feature type="compositionally biased region" description="Acidic residues" evidence="2">
    <location>
        <begin position="668"/>
        <end position="707"/>
    </location>
</feature>
<evidence type="ECO:0000256" key="2">
    <source>
        <dbReference type="SAM" id="MobiDB-lite"/>
    </source>
</evidence>
<feature type="compositionally biased region" description="Acidic residues" evidence="2">
    <location>
        <begin position="898"/>
        <end position="909"/>
    </location>
</feature>
<dbReference type="Gene3D" id="3.40.50.300">
    <property type="entry name" value="P-loop containing nucleotide triphosphate hydrolases"/>
    <property type="match status" value="1"/>
</dbReference>
<keyword evidence="4" id="KW-1185">Reference proteome</keyword>
<dbReference type="PROSITE" id="PS50005">
    <property type="entry name" value="TPR"/>
    <property type="match status" value="1"/>
</dbReference>
<feature type="compositionally biased region" description="Basic and acidic residues" evidence="2">
    <location>
        <begin position="655"/>
        <end position="667"/>
    </location>
</feature>
<feature type="region of interest" description="Disordered" evidence="2">
    <location>
        <begin position="648"/>
        <end position="1063"/>
    </location>
</feature>
<keyword evidence="1" id="KW-0802">TPR repeat</keyword>
<feature type="compositionally biased region" description="Polar residues" evidence="2">
    <location>
        <begin position="270"/>
        <end position="284"/>
    </location>
</feature>
<organism evidence="3 4">
    <name type="scientific">Butyrivibrio fibrisolvens</name>
    <dbReference type="NCBI Taxonomy" id="831"/>
    <lineage>
        <taxon>Bacteria</taxon>
        <taxon>Bacillati</taxon>
        <taxon>Bacillota</taxon>
        <taxon>Clostridia</taxon>
        <taxon>Lachnospirales</taxon>
        <taxon>Lachnospiraceae</taxon>
        <taxon>Butyrivibrio</taxon>
    </lineage>
</organism>
<comment type="caution">
    <text evidence="3">The sequence shown here is derived from an EMBL/GenBank/DDBJ whole genome shotgun (WGS) entry which is preliminary data.</text>
</comment>
<dbReference type="SUPFAM" id="SSF52540">
    <property type="entry name" value="P-loop containing nucleoside triphosphate hydrolases"/>
    <property type="match status" value="1"/>
</dbReference>
<feature type="compositionally biased region" description="Basic and acidic residues" evidence="2">
    <location>
        <begin position="854"/>
        <end position="868"/>
    </location>
</feature>
<dbReference type="EMBL" id="NXNG01000001">
    <property type="protein sequence ID" value="PWT26692.1"/>
    <property type="molecule type" value="Genomic_DNA"/>
</dbReference>
<feature type="compositionally biased region" description="Polar residues" evidence="2">
    <location>
        <begin position="227"/>
        <end position="260"/>
    </location>
</feature>
<feature type="region of interest" description="Disordered" evidence="2">
    <location>
        <begin position="221"/>
        <end position="284"/>
    </location>
</feature>
<evidence type="ECO:0000256" key="1">
    <source>
        <dbReference type="PROSITE-ProRule" id="PRU00339"/>
    </source>
</evidence>
<dbReference type="SUPFAM" id="SSF48452">
    <property type="entry name" value="TPR-like"/>
    <property type="match status" value="1"/>
</dbReference>
<feature type="compositionally biased region" description="Acidic residues" evidence="2">
    <location>
        <begin position="978"/>
        <end position="998"/>
    </location>
</feature>
<feature type="compositionally biased region" description="Basic and acidic residues" evidence="2">
    <location>
        <begin position="743"/>
        <end position="800"/>
    </location>
</feature>
<feature type="compositionally biased region" description="Acidic residues" evidence="2">
    <location>
        <begin position="957"/>
        <end position="969"/>
    </location>
</feature>
<protein>
    <submittedName>
        <fullName evidence="3">Uncharacterized protein</fullName>
    </submittedName>
</protein>
<feature type="compositionally biased region" description="Acidic residues" evidence="2">
    <location>
        <begin position="728"/>
        <end position="742"/>
    </location>
</feature>
<dbReference type="RefSeq" id="WP_110072433.1">
    <property type="nucleotide sequence ID" value="NZ_CM009896.1"/>
</dbReference>
<gene>
    <name evidence="3" type="ORF">CPT75_05920</name>
</gene>
<proteinExistence type="predicted"/>
<accession>A0A317G2T4</accession>
<feature type="compositionally biased region" description="Acidic residues" evidence="2">
    <location>
        <begin position="843"/>
        <end position="853"/>
    </location>
</feature>
<dbReference type="Proteomes" id="UP000245488">
    <property type="component" value="Chromosome"/>
</dbReference>
<evidence type="ECO:0000313" key="3">
    <source>
        <dbReference type="EMBL" id="PWT26692.1"/>
    </source>
</evidence>
<dbReference type="InterPro" id="IPR011990">
    <property type="entry name" value="TPR-like_helical_dom_sf"/>
</dbReference>
<dbReference type="Gene3D" id="1.25.40.10">
    <property type="entry name" value="Tetratricopeptide repeat domain"/>
    <property type="match status" value="1"/>
</dbReference>
<feature type="compositionally biased region" description="Basic and acidic residues" evidence="2">
    <location>
        <begin position="810"/>
        <end position="826"/>
    </location>
</feature>
<reference evidence="3 4" key="1">
    <citation type="submission" date="2017-09" db="EMBL/GenBank/DDBJ databases">
        <title>High-quality draft genome sequence of Butyrivibrio fibrisolvens INBov1, isolated from cow rumen.</title>
        <authorList>
            <person name="Rodriguez Hernaez J."/>
            <person name="Rivarola M."/>
            <person name="Paniego N."/>
            <person name="Cravero S."/>
            <person name="Ceron Cucchi M."/>
            <person name="Martinez M.C."/>
        </authorList>
    </citation>
    <scope>NUCLEOTIDE SEQUENCE [LARGE SCALE GENOMIC DNA]</scope>
    <source>
        <strain evidence="3 4">INBov1</strain>
    </source>
</reference>
<feature type="compositionally biased region" description="Acidic residues" evidence="2">
    <location>
        <begin position="882"/>
        <end position="891"/>
    </location>
</feature>
<dbReference type="InterPro" id="IPR027417">
    <property type="entry name" value="P-loop_NTPase"/>
</dbReference>
<feature type="repeat" description="TPR" evidence="1">
    <location>
        <begin position="74"/>
        <end position="107"/>
    </location>
</feature>